<name>A0A0S2LWS1_9MICC</name>
<dbReference type="AlphaFoldDB" id="A0A0S2LWS1"/>
<gene>
    <name evidence="2" type="ORF">AS189_03660</name>
</gene>
<dbReference type="PROSITE" id="PS51257">
    <property type="entry name" value="PROKAR_LIPOPROTEIN"/>
    <property type="match status" value="1"/>
</dbReference>
<dbReference type="EMBL" id="CP013200">
    <property type="protein sequence ID" value="ALO65752.1"/>
    <property type="molecule type" value="Genomic_DNA"/>
</dbReference>
<keyword evidence="1" id="KW-1133">Transmembrane helix</keyword>
<sequence length="70" mass="6942">MKKRLTTFIAGTSIALFALTGCGQGSPSGATAENPAASGSAGLTKVVVGGIPIAPYIALLYGIDKGIFTK</sequence>
<keyword evidence="1" id="KW-0812">Transmembrane</keyword>
<protein>
    <submittedName>
        <fullName evidence="2">Uncharacterized protein</fullName>
    </submittedName>
</protein>
<reference evidence="2 3" key="2">
    <citation type="journal article" date="2016" name="J. Biotechnol.">
        <title>Complete genome sequence of Arthrobacter alpinus ERGS4:06, a yellow pigmented bacterium tolerant to cold and radiations isolated from Sikkim Himalaya.</title>
        <authorList>
            <person name="Kumar R."/>
            <person name="Singh D."/>
            <person name="Swarnkar M.K."/>
            <person name="Singh A.K."/>
            <person name="Kumar S."/>
        </authorList>
    </citation>
    <scope>NUCLEOTIDE SEQUENCE [LARGE SCALE GENOMIC DNA]</scope>
    <source>
        <strain evidence="2 3">ERGS4:06</strain>
    </source>
</reference>
<dbReference type="OrthoDB" id="5174711at2"/>
<evidence type="ECO:0000313" key="3">
    <source>
        <dbReference type="Proteomes" id="UP000059574"/>
    </source>
</evidence>
<reference evidence="3" key="1">
    <citation type="submission" date="2015-11" db="EMBL/GenBank/DDBJ databases">
        <authorList>
            <person name="Kumar R."/>
            <person name="Singh D."/>
            <person name="Swarnkar M.K."/>
            <person name="Singh A.K."/>
            <person name="Kumar S."/>
        </authorList>
    </citation>
    <scope>NUCLEOTIDE SEQUENCE [LARGE SCALE GENOMIC DNA]</scope>
    <source>
        <strain evidence="3">ERGS4:06</strain>
    </source>
</reference>
<evidence type="ECO:0000313" key="2">
    <source>
        <dbReference type="EMBL" id="ALO65752.1"/>
    </source>
</evidence>
<accession>A0A0S2LWS1</accession>
<evidence type="ECO:0000256" key="1">
    <source>
        <dbReference type="SAM" id="Phobius"/>
    </source>
</evidence>
<dbReference type="Proteomes" id="UP000059574">
    <property type="component" value="Chromosome"/>
</dbReference>
<feature type="transmembrane region" description="Helical" evidence="1">
    <location>
        <begin position="42"/>
        <end position="63"/>
    </location>
</feature>
<proteinExistence type="predicted"/>
<keyword evidence="1" id="KW-0472">Membrane</keyword>
<dbReference type="RefSeq" id="WP_062286381.1">
    <property type="nucleotide sequence ID" value="NZ_CP013200.1"/>
</dbReference>
<organism evidence="2 3">
    <name type="scientific">Arthrobacter alpinus</name>
    <dbReference type="NCBI Taxonomy" id="656366"/>
    <lineage>
        <taxon>Bacteria</taxon>
        <taxon>Bacillati</taxon>
        <taxon>Actinomycetota</taxon>
        <taxon>Actinomycetes</taxon>
        <taxon>Micrococcales</taxon>
        <taxon>Micrococcaceae</taxon>
        <taxon>Arthrobacter</taxon>
    </lineage>
</organism>